<dbReference type="InParanoid" id="A0A3B1IGF4"/>
<reference evidence="2" key="4">
    <citation type="submission" date="2025-09" db="UniProtKB">
        <authorList>
            <consortium name="Ensembl"/>
        </authorList>
    </citation>
    <scope>IDENTIFICATION</scope>
</reference>
<reference evidence="2" key="3">
    <citation type="submission" date="2025-08" db="UniProtKB">
        <authorList>
            <consortium name="Ensembl"/>
        </authorList>
    </citation>
    <scope>IDENTIFICATION</scope>
</reference>
<dbReference type="Ensembl" id="ENSAMXT00000034578.1">
    <property type="protein sequence ID" value="ENSAMXP00000028997.1"/>
    <property type="gene ID" value="ENSAMXG00000039430.1"/>
</dbReference>
<sequence length="143" mass="15380">NVLDSSAEAEPAIQPNTTPPTLPNAEDPVITAYRVGCSIRCSIRCSVRCSVRCRVGCSIRCSIRCSVRCRVGCRVKVEVVAVGGLSQQLLFSDARRYVFAEASSCSLNTPPPSTFSVFLVFLISSSSQHSIITIQLCVCVCVC</sequence>
<dbReference type="Bgee" id="ENSAMXG00000039430">
    <property type="expression patterns" value="Expressed in brain and 1 other cell type or tissue"/>
</dbReference>
<keyword evidence="3" id="KW-1185">Reference proteome</keyword>
<protein>
    <submittedName>
        <fullName evidence="2">Uncharacterized protein</fullName>
    </submittedName>
</protein>
<organism evidence="2 3">
    <name type="scientific">Astyanax mexicanus</name>
    <name type="common">Blind cave fish</name>
    <name type="synonym">Astyanax fasciatus mexicanus</name>
    <dbReference type="NCBI Taxonomy" id="7994"/>
    <lineage>
        <taxon>Eukaryota</taxon>
        <taxon>Metazoa</taxon>
        <taxon>Chordata</taxon>
        <taxon>Craniata</taxon>
        <taxon>Vertebrata</taxon>
        <taxon>Euteleostomi</taxon>
        <taxon>Actinopterygii</taxon>
        <taxon>Neopterygii</taxon>
        <taxon>Teleostei</taxon>
        <taxon>Ostariophysi</taxon>
        <taxon>Characiformes</taxon>
        <taxon>Characoidei</taxon>
        <taxon>Acestrorhamphidae</taxon>
        <taxon>Acestrorhamphinae</taxon>
        <taxon>Astyanax</taxon>
    </lineage>
</organism>
<proteinExistence type="predicted"/>
<dbReference type="Proteomes" id="UP000018467">
    <property type="component" value="Unassembled WGS sequence"/>
</dbReference>
<evidence type="ECO:0000256" key="1">
    <source>
        <dbReference type="SAM" id="MobiDB-lite"/>
    </source>
</evidence>
<evidence type="ECO:0000313" key="2">
    <source>
        <dbReference type="Ensembl" id="ENSAMXP00000028997.1"/>
    </source>
</evidence>
<feature type="region of interest" description="Disordered" evidence="1">
    <location>
        <begin position="1"/>
        <end position="25"/>
    </location>
</feature>
<reference evidence="3" key="2">
    <citation type="journal article" date="2014" name="Nat. Commun.">
        <title>The cavefish genome reveals candidate genes for eye loss.</title>
        <authorList>
            <person name="McGaugh S.E."/>
            <person name="Gross J.B."/>
            <person name="Aken B."/>
            <person name="Blin M."/>
            <person name="Borowsky R."/>
            <person name="Chalopin D."/>
            <person name="Hinaux H."/>
            <person name="Jeffery W.R."/>
            <person name="Keene A."/>
            <person name="Ma L."/>
            <person name="Minx P."/>
            <person name="Murphy D."/>
            <person name="O'Quin K.E."/>
            <person name="Retaux S."/>
            <person name="Rohner N."/>
            <person name="Searle S.M."/>
            <person name="Stahl B.A."/>
            <person name="Tabin C."/>
            <person name="Volff J.N."/>
            <person name="Yoshizawa M."/>
            <person name="Warren W.C."/>
        </authorList>
    </citation>
    <scope>NUCLEOTIDE SEQUENCE [LARGE SCALE GENOMIC DNA]</scope>
    <source>
        <strain evidence="3">female</strain>
    </source>
</reference>
<accession>A0A3B1IGF4</accession>
<name>A0A3B1IGF4_ASTMX</name>
<evidence type="ECO:0000313" key="3">
    <source>
        <dbReference type="Proteomes" id="UP000018467"/>
    </source>
</evidence>
<dbReference type="AlphaFoldDB" id="A0A3B1IGF4"/>
<reference evidence="3" key="1">
    <citation type="submission" date="2013-03" db="EMBL/GenBank/DDBJ databases">
        <authorList>
            <person name="Jeffery W."/>
            <person name="Warren W."/>
            <person name="Wilson R.K."/>
        </authorList>
    </citation>
    <scope>NUCLEOTIDE SEQUENCE</scope>
    <source>
        <strain evidence="3">female</strain>
    </source>
</reference>